<name>A0AAV3ZUA3_9GAST</name>
<keyword evidence="3" id="KW-1185">Reference proteome</keyword>
<gene>
    <name evidence="2" type="ORF">PoB_002473500</name>
</gene>
<sequence length="116" mass="13942">MHKEQFQLEISNRFNALEENKPTIENFHKIMEEEPKRFGENGKDKPKEKLEEDIEIQRLDVKRKTLKKKEGKKTLKILNTQNLTVGNKEKKGEATQEKKRSNRENYCKWKRSKRSI</sequence>
<dbReference type="AlphaFoldDB" id="A0AAV3ZUA3"/>
<evidence type="ECO:0000256" key="1">
    <source>
        <dbReference type="SAM" id="MobiDB-lite"/>
    </source>
</evidence>
<comment type="caution">
    <text evidence="2">The sequence shown here is derived from an EMBL/GenBank/DDBJ whole genome shotgun (WGS) entry which is preliminary data.</text>
</comment>
<dbReference type="Proteomes" id="UP000735302">
    <property type="component" value="Unassembled WGS sequence"/>
</dbReference>
<accession>A0AAV3ZUA3</accession>
<proteinExistence type="predicted"/>
<evidence type="ECO:0000313" key="2">
    <source>
        <dbReference type="EMBL" id="GFN98229.1"/>
    </source>
</evidence>
<feature type="compositionally biased region" description="Basic and acidic residues" evidence="1">
    <location>
        <begin position="87"/>
        <end position="107"/>
    </location>
</feature>
<evidence type="ECO:0000313" key="3">
    <source>
        <dbReference type="Proteomes" id="UP000735302"/>
    </source>
</evidence>
<organism evidence="2 3">
    <name type="scientific">Plakobranchus ocellatus</name>
    <dbReference type="NCBI Taxonomy" id="259542"/>
    <lineage>
        <taxon>Eukaryota</taxon>
        <taxon>Metazoa</taxon>
        <taxon>Spiralia</taxon>
        <taxon>Lophotrochozoa</taxon>
        <taxon>Mollusca</taxon>
        <taxon>Gastropoda</taxon>
        <taxon>Heterobranchia</taxon>
        <taxon>Euthyneura</taxon>
        <taxon>Panpulmonata</taxon>
        <taxon>Sacoglossa</taxon>
        <taxon>Placobranchoidea</taxon>
        <taxon>Plakobranchidae</taxon>
        <taxon>Plakobranchus</taxon>
    </lineage>
</organism>
<dbReference type="EMBL" id="BLXT01002832">
    <property type="protein sequence ID" value="GFN98229.1"/>
    <property type="molecule type" value="Genomic_DNA"/>
</dbReference>
<protein>
    <submittedName>
        <fullName evidence="2">Uncharacterized protein</fullName>
    </submittedName>
</protein>
<reference evidence="2 3" key="1">
    <citation type="journal article" date="2021" name="Elife">
        <title>Chloroplast acquisition without the gene transfer in kleptoplastic sea slugs, Plakobranchus ocellatus.</title>
        <authorList>
            <person name="Maeda T."/>
            <person name="Takahashi S."/>
            <person name="Yoshida T."/>
            <person name="Shimamura S."/>
            <person name="Takaki Y."/>
            <person name="Nagai Y."/>
            <person name="Toyoda A."/>
            <person name="Suzuki Y."/>
            <person name="Arimoto A."/>
            <person name="Ishii H."/>
            <person name="Satoh N."/>
            <person name="Nishiyama T."/>
            <person name="Hasebe M."/>
            <person name="Maruyama T."/>
            <person name="Minagawa J."/>
            <person name="Obokata J."/>
            <person name="Shigenobu S."/>
        </authorList>
    </citation>
    <scope>NUCLEOTIDE SEQUENCE [LARGE SCALE GENOMIC DNA]</scope>
</reference>
<feature type="region of interest" description="Disordered" evidence="1">
    <location>
        <begin position="87"/>
        <end position="116"/>
    </location>
</feature>